<evidence type="ECO:0000256" key="4">
    <source>
        <dbReference type="ARBA" id="ARBA00023125"/>
    </source>
</evidence>
<dbReference type="InterPro" id="IPR001789">
    <property type="entry name" value="Sig_transdc_resp-reg_receiver"/>
</dbReference>
<dbReference type="Gene3D" id="3.40.50.2300">
    <property type="match status" value="1"/>
</dbReference>
<dbReference type="GO" id="GO:0000976">
    <property type="term" value="F:transcription cis-regulatory region binding"/>
    <property type="evidence" value="ECO:0007669"/>
    <property type="project" value="TreeGrafter"/>
</dbReference>
<dbReference type="PROSITE" id="PS50110">
    <property type="entry name" value="RESPONSE_REGULATORY"/>
    <property type="match status" value="1"/>
</dbReference>
<evidence type="ECO:0000256" key="1">
    <source>
        <dbReference type="ARBA" id="ARBA00022553"/>
    </source>
</evidence>
<protein>
    <submittedName>
        <fullName evidence="10">DNA-binding response regulator</fullName>
    </submittedName>
</protein>
<dbReference type="GO" id="GO:0000156">
    <property type="term" value="F:phosphorelay response regulator activity"/>
    <property type="evidence" value="ECO:0007669"/>
    <property type="project" value="TreeGrafter"/>
</dbReference>
<dbReference type="SUPFAM" id="SSF52172">
    <property type="entry name" value="CheY-like"/>
    <property type="match status" value="1"/>
</dbReference>
<dbReference type="Gene3D" id="1.10.10.10">
    <property type="entry name" value="Winged helix-like DNA-binding domain superfamily/Winged helix DNA-binding domain"/>
    <property type="match status" value="1"/>
</dbReference>
<dbReference type="CDD" id="cd17574">
    <property type="entry name" value="REC_OmpR"/>
    <property type="match status" value="1"/>
</dbReference>
<dbReference type="GO" id="GO:0032993">
    <property type="term" value="C:protein-DNA complex"/>
    <property type="evidence" value="ECO:0007669"/>
    <property type="project" value="TreeGrafter"/>
</dbReference>
<evidence type="ECO:0000256" key="6">
    <source>
        <dbReference type="PROSITE-ProRule" id="PRU00169"/>
    </source>
</evidence>
<dbReference type="InterPro" id="IPR036388">
    <property type="entry name" value="WH-like_DNA-bd_sf"/>
</dbReference>
<dbReference type="Proteomes" id="UP000268829">
    <property type="component" value="Unassembled WGS sequence"/>
</dbReference>
<dbReference type="InterPro" id="IPR039420">
    <property type="entry name" value="WalR-like"/>
</dbReference>
<feature type="domain" description="OmpR/PhoB-type" evidence="9">
    <location>
        <begin position="128"/>
        <end position="222"/>
    </location>
</feature>
<feature type="modified residue" description="4-aspartylphosphate" evidence="6">
    <location>
        <position position="52"/>
    </location>
</feature>
<feature type="DNA-binding region" description="OmpR/PhoB-type" evidence="7">
    <location>
        <begin position="128"/>
        <end position="222"/>
    </location>
</feature>
<evidence type="ECO:0000256" key="2">
    <source>
        <dbReference type="ARBA" id="ARBA00023012"/>
    </source>
</evidence>
<sequence>MAYTVFLVEDNQDLNSILQKYLENAGYAVEAFLDGFSAQQKIRETPDLWILDIMLPDTTGYTLFKEIKAIHPDIPVIFISAKNQEIDRVIGLELGCDDYISKPFLPRELILKTQKLLERKNGTKPQQHAITKINDYTIHRENHTILHDGVSISLTSKEFELLLFFIDHPNRVFSREQILERLWDKNYYGSDRVVDDTVRRIRKKMPKLSIETVYGYGYRYRLVNG</sequence>
<organism evidence="10 11">
    <name type="scientific">Brevibacillus gelatini</name>
    <dbReference type="NCBI Taxonomy" id="1655277"/>
    <lineage>
        <taxon>Bacteria</taxon>
        <taxon>Bacillati</taxon>
        <taxon>Bacillota</taxon>
        <taxon>Bacilli</taxon>
        <taxon>Bacillales</taxon>
        <taxon>Paenibacillaceae</taxon>
        <taxon>Brevibacillus</taxon>
    </lineage>
</organism>
<dbReference type="PROSITE" id="PS51755">
    <property type="entry name" value="OMPR_PHOB"/>
    <property type="match status" value="1"/>
</dbReference>
<dbReference type="GO" id="GO:0006355">
    <property type="term" value="P:regulation of DNA-templated transcription"/>
    <property type="evidence" value="ECO:0007669"/>
    <property type="project" value="InterPro"/>
</dbReference>
<comment type="caution">
    <text evidence="10">The sequence shown here is derived from an EMBL/GenBank/DDBJ whole genome shotgun (WGS) entry which is preliminary data.</text>
</comment>
<dbReference type="OrthoDB" id="9790442at2"/>
<evidence type="ECO:0000256" key="5">
    <source>
        <dbReference type="ARBA" id="ARBA00023163"/>
    </source>
</evidence>
<dbReference type="SMART" id="SM00862">
    <property type="entry name" value="Trans_reg_C"/>
    <property type="match status" value="1"/>
</dbReference>
<dbReference type="InterPro" id="IPR011006">
    <property type="entry name" value="CheY-like_superfamily"/>
</dbReference>
<dbReference type="Pfam" id="PF00072">
    <property type="entry name" value="Response_reg"/>
    <property type="match status" value="1"/>
</dbReference>
<evidence type="ECO:0000256" key="3">
    <source>
        <dbReference type="ARBA" id="ARBA00023015"/>
    </source>
</evidence>
<evidence type="ECO:0000313" key="10">
    <source>
        <dbReference type="EMBL" id="RNB57768.1"/>
    </source>
</evidence>
<name>A0A3M8B2W0_9BACL</name>
<evidence type="ECO:0000256" key="7">
    <source>
        <dbReference type="PROSITE-ProRule" id="PRU01091"/>
    </source>
</evidence>
<dbReference type="CDD" id="cd00383">
    <property type="entry name" value="trans_reg_C"/>
    <property type="match status" value="1"/>
</dbReference>
<accession>A0A3M8B2W0</accession>
<keyword evidence="5" id="KW-0804">Transcription</keyword>
<proteinExistence type="predicted"/>
<dbReference type="PANTHER" id="PTHR48111">
    <property type="entry name" value="REGULATOR OF RPOS"/>
    <property type="match status" value="1"/>
</dbReference>
<dbReference type="AlphaFoldDB" id="A0A3M8B2W0"/>
<dbReference type="PANTHER" id="PTHR48111:SF24">
    <property type="entry name" value="TRANSCRIPTIONAL REGULATORY PROTEIN CSSR"/>
    <property type="match status" value="1"/>
</dbReference>
<dbReference type="RefSeq" id="WP_122904550.1">
    <property type="nucleotide sequence ID" value="NZ_RHHS01000021.1"/>
</dbReference>
<keyword evidence="11" id="KW-1185">Reference proteome</keyword>
<keyword evidence="1 6" id="KW-0597">Phosphoprotein</keyword>
<reference evidence="10 11" key="1">
    <citation type="submission" date="2018-10" db="EMBL/GenBank/DDBJ databases">
        <title>Phylogenomics of Brevibacillus.</title>
        <authorList>
            <person name="Dunlap C."/>
        </authorList>
    </citation>
    <scope>NUCLEOTIDE SEQUENCE [LARGE SCALE GENOMIC DNA]</scope>
    <source>
        <strain evidence="10 11">DSM 100115</strain>
    </source>
</reference>
<dbReference type="InterPro" id="IPR001867">
    <property type="entry name" value="OmpR/PhoB-type_DNA-bd"/>
</dbReference>
<feature type="domain" description="Response regulatory" evidence="8">
    <location>
        <begin position="4"/>
        <end position="117"/>
    </location>
</feature>
<evidence type="ECO:0000259" key="9">
    <source>
        <dbReference type="PROSITE" id="PS51755"/>
    </source>
</evidence>
<evidence type="ECO:0000259" key="8">
    <source>
        <dbReference type="PROSITE" id="PS50110"/>
    </source>
</evidence>
<dbReference type="GO" id="GO:0005829">
    <property type="term" value="C:cytosol"/>
    <property type="evidence" value="ECO:0007669"/>
    <property type="project" value="TreeGrafter"/>
</dbReference>
<dbReference type="SMART" id="SM00448">
    <property type="entry name" value="REC"/>
    <property type="match status" value="1"/>
</dbReference>
<keyword evidence="4 7" id="KW-0238">DNA-binding</keyword>
<keyword evidence="3" id="KW-0805">Transcription regulation</keyword>
<dbReference type="Pfam" id="PF00486">
    <property type="entry name" value="Trans_reg_C"/>
    <property type="match status" value="1"/>
</dbReference>
<dbReference type="EMBL" id="RHHS01000021">
    <property type="protein sequence ID" value="RNB57768.1"/>
    <property type="molecule type" value="Genomic_DNA"/>
</dbReference>
<gene>
    <name evidence="10" type="ORF">EDM57_09620</name>
</gene>
<evidence type="ECO:0000313" key="11">
    <source>
        <dbReference type="Proteomes" id="UP000268829"/>
    </source>
</evidence>
<keyword evidence="2" id="KW-0902">Two-component regulatory system</keyword>